<feature type="transmembrane region" description="Helical" evidence="6">
    <location>
        <begin position="210"/>
        <end position="231"/>
    </location>
</feature>
<sequence length="277" mass="30605">MELIKKSLTTRVKNLATKVTEDNLFLLSSSISYYSALAIAPFMLILLGVASMLGVGVQEKLVTMASEFSPQVGKMIQMIFANVNEGVNVGSISGIIGVIVLLSTASLVFLQLRYAMDVIYGKYNPHAKRTLMDTVKEKLFAMFFVLMTGIFFIVAASLPGIVNWVLPAGSEDYFFFRSLAIGINIIVYIAMFWGIHFFTPSKRPPSMEALKMGILSSVFFLLGNMVLASYLKGVASNSIYGAAGSLLVFLTWTYYTSFTLFLSVEVFLYLKKIGKIR</sequence>
<evidence type="ECO:0000256" key="5">
    <source>
        <dbReference type="ARBA" id="ARBA00023136"/>
    </source>
</evidence>
<feature type="transmembrane region" description="Helical" evidence="6">
    <location>
        <begin position="92"/>
        <end position="112"/>
    </location>
</feature>
<evidence type="ECO:0000313" key="8">
    <source>
        <dbReference type="Proteomes" id="UP001324634"/>
    </source>
</evidence>
<keyword evidence="8" id="KW-1185">Reference proteome</keyword>
<accession>A0AAX4HV74</accession>
<keyword evidence="3 6" id="KW-0812">Transmembrane</keyword>
<feature type="transmembrane region" description="Helical" evidence="6">
    <location>
        <begin position="33"/>
        <end position="57"/>
    </location>
</feature>
<keyword evidence="2" id="KW-1003">Cell membrane</keyword>
<organism evidence="7 8">
    <name type="scientific">Peredibacter starrii</name>
    <dbReference type="NCBI Taxonomy" id="28202"/>
    <lineage>
        <taxon>Bacteria</taxon>
        <taxon>Pseudomonadati</taxon>
        <taxon>Bdellovibrionota</taxon>
        <taxon>Bacteriovoracia</taxon>
        <taxon>Bacteriovoracales</taxon>
        <taxon>Bacteriovoracaceae</taxon>
        <taxon>Peredibacter</taxon>
    </lineage>
</organism>
<dbReference type="InterPro" id="IPR017039">
    <property type="entry name" value="Virul_fac_BrkB"/>
</dbReference>
<dbReference type="KEGG" id="psti:SOO65_10500"/>
<dbReference type="RefSeq" id="WP_321400125.1">
    <property type="nucleotide sequence ID" value="NZ_CP139487.1"/>
</dbReference>
<comment type="subcellular location">
    <subcellularLocation>
        <location evidence="1">Cell membrane</location>
        <topology evidence="1">Multi-pass membrane protein</topology>
    </subcellularLocation>
</comment>
<evidence type="ECO:0000256" key="6">
    <source>
        <dbReference type="SAM" id="Phobius"/>
    </source>
</evidence>
<dbReference type="PIRSF" id="PIRSF035875">
    <property type="entry name" value="RNase_BN"/>
    <property type="match status" value="1"/>
</dbReference>
<feature type="transmembrane region" description="Helical" evidence="6">
    <location>
        <begin position="243"/>
        <end position="270"/>
    </location>
</feature>
<dbReference type="EMBL" id="CP139487">
    <property type="protein sequence ID" value="WPU67184.1"/>
    <property type="molecule type" value="Genomic_DNA"/>
</dbReference>
<feature type="transmembrane region" description="Helical" evidence="6">
    <location>
        <begin position="139"/>
        <end position="162"/>
    </location>
</feature>
<dbReference type="AlphaFoldDB" id="A0AAX4HV74"/>
<dbReference type="Pfam" id="PF03631">
    <property type="entry name" value="Virul_fac_BrkB"/>
    <property type="match status" value="1"/>
</dbReference>
<keyword evidence="4 6" id="KW-1133">Transmembrane helix</keyword>
<evidence type="ECO:0000256" key="2">
    <source>
        <dbReference type="ARBA" id="ARBA00022475"/>
    </source>
</evidence>
<proteinExistence type="predicted"/>
<name>A0AAX4HV74_9BACT</name>
<dbReference type="PANTHER" id="PTHR30213:SF1">
    <property type="entry name" value="INNER MEMBRANE PROTEIN YHJD"/>
    <property type="match status" value="1"/>
</dbReference>
<evidence type="ECO:0000313" key="7">
    <source>
        <dbReference type="EMBL" id="WPU67184.1"/>
    </source>
</evidence>
<protein>
    <submittedName>
        <fullName evidence="7">YihY/virulence factor BrkB family protein</fullName>
    </submittedName>
</protein>
<dbReference type="Proteomes" id="UP001324634">
    <property type="component" value="Chromosome"/>
</dbReference>
<dbReference type="GO" id="GO:0005886">
    <property type="term" value="C:plasma membrane"/>
    <property type="evidence" value="ECO:0007669"/>
    <property type="project" value="UniProtKB-SubCell"/>
</dbReference>
<evidence type="ECO:0000256" key="4">
    <source>
        <dbReference type="ARBA" id="ARBA00022989"/>
    </source>
</evidence>
<evidence type="ECO:0000256" key="1">
    <source>
        <dbReference type="ARBA" id="ARBA00004651"/>
    </source>
</evidence>
<reference evidence="7 8" key="1">
    <citation type="submission" date="2023-11" db="EMBL/GenBank/DDBJ databases">
        <title>Peredibacter starrii A3.12.</title>
        <authorList>
            <person name="Mitchell R.J."/>
        </authorList>
    </citation>
    <scope>NUCLEOTIDE SEQUENCE [LARGE SCALE GENOMIC DNA]</scope>
    <source>
        <strain evidence="7 8">A3.12</strain>
    </source>
</reference>
<keyword evidence="5 6" id="KW-0472">Membrane</keyword>
<gene>
    <name evidence="7" type="ORF">SOO65_10500</name>
</gene>
<evidence type="ECO:0000256" key="3">
    <source>
        <dbReference type="ARBA" id="ARBA00022692"/>
    </source>
</evidence>
<dbReference type="PANTHER" id="PTHR30213">
    <property type="entry name" value="INNER MEMBRANE PROTEIN YHJD"/>
    <property type="match status" value="1"/>
</dbReference>
<feature type="transmembrane region" description="Helical" evidence="6">
    <location>
        <begin position="174"/>
        <end position="198"/>
    </location>
</feature>